<dbReference type="InterPro" id="IPR036661">
    <property type="entry name" value="Luciferase-like_sf"/>
</dbReference>
<protein>
    <submittedName>
        <fullName evidence="4">LLM class flavin-dependent oxidoreductase</fullName>
    </submittedName>
</protein>
<feature type="domain" description="Luciferase-like" evidence="3">
    <location>
        <begin position="1"/>
        <end position="313"/>
    </location>
</feature>
<dbReference type="InterPro" id="IPR050766">
    <property type="entry name" value="Bact_Lucif_Oxidored"/>
</dbReference>
<keyword evidence="1" id="KW-0560">Oxidoreductase</keyword>
<comment type="caution">
    <text evidence="4">The sequence shown here is derived from an EMBL/GenBank/DDBJ whole genome shotgun (WGS) entry which is preliminary data.</text>
</comment>
<name>A0ABP7F6R0_9ACTN</name>
<accession>A0ABP7F6R0</accession>
<dbReference type="Proteomes" id="UP001500908">
    <property type="component" value="Unassembled WGS sequence"/>
</dbReference>
<evidence type="ECO:0000313" key="5">
    <source>
        <dbReference type="Proteomes" id="UP001500908"/>
    </source>
</evidence>
<proteinExistence type="predicted"/>
<dbReference type="Gene3D" id="3.20.20.30">
    <property type="entry name" value="Luciferase-like domain"/>
    <property type="match status" value="1"/>
</dbReference>
<dbReference type="EMBL" id="BAABDD010000003">
    <property type="protein sequence ID" value="GAA3731930.1"/>
    <property type="molecule type" value="Genomic_DNA"/>
</dbReference>
<evidence type="ECO:0000259" key="3">
    <source>
        <dbReference type="Pfam" id="PF00296"/>
    </source>
</evidence>
<keyword evidence="2" id="KW-0503">Monooxygenase</keyword>
<reference evidence="5" key="1">
    <citation type="journal article" date="2019" name="Int. J. Syst. Evol. Microbiol.">
        <title>The Global Catalogue of Microorganisms (GCM) 10K type strain sequencing project: providing services to taxonomists for standard genome sequencing and annotation.</title>
        <authorList>
            <consortium name="The Broad Institute Genomics Platform"/>
            <consortium name="The Broad Institute Genome Sequencing Center for Infectious Disease"/>
            <person name="Wu L."/>
            <person name="Ma J."/>
        </authorList>
    </citation>
    <scope>NUCLEOTIDE SEQUENCE [LARGE SCALE GENOMIC DNA]</scope>
    <source>
        <strain evidence="5">JCM 17137</strain>
    </source>
</reference>
<dbReference type="SUPFAM" id="SSF51679">
    <property type="entry name" value="Bacterial luciferase-like"/>
    <property type="match status" value="1"/>
</dbReference>
<dbReference type="Pfam" id="PF00296">
    <property type="entry name" value="Bac_luciferase"/>
    <property type="match status" value="1"/>
</dbReference>
<keyword evidence="5" id="KW-1185">Reference proteome</keyword>
<evidence type="ECO:0000256" key="2">
    <source>
        <dbReference type="ARBA" id="ARBA00023033"/>
    </source>
</evidence>
<dbReference type="InterPro" id="IPR011251">
    <property type="entry name" value="Luciferase-like_dom"/>
</dbReference>
<evidence type="ECO:0000313" key="4">
    <source>
        <dbReference type="EMBL" id="GAA3731930.1"/>
    </source>
</evidence>
<evidence type="ECO:0000256" key="1">
    <source>
        <dbReference type="ARBA" id="ARBA00023002"/>
    </source>
</evidence>
<organism evidence="4 5">
    <name type="scientific">Salinactinospora qingdaonensis</name>
    <dbReference type="NCBI Taxonomy" id="702744"/>
    <lineage>
        <taxon>Bacteria</taxon>
        <taxon>Bacillati</taxon>
        <taxon>Actinomycetota</taxon>
        <taxon>Actinomycetes</taxon>
        <taxon>Streptosporangiales</taxon>
        <taxon>Nocardiopsidaceae</taxon>
        <taxon>Salinactinospora</taxon>
    </lineage>
</organism>
<sequence>MRVGMSCIFEGHEAASDEEVYRDELKLADLAEPLGFDALWGVEHHFTSYTMCPDVLQFLSYMAGRTERIQLGSGAVILPWHDPVRVAEQVAVLDIISSGRYIFGMGRGLGRIEFEGMRIPMDESRERFVEASQIILQALETGIIEYDGTYYKIPRRELRPRPTRGFDDRLYAAAVSPESVRIMADVGAGILINPQKDWMEVADDLDQYRQTFRELKGVEAPAPIVTGWVCCDEDEIKARDMAQEYIGGYYEYVLNHYELAGRHFDTTQGYEYYQRLSKAIHKHGSSKVVDNFIELQIWGTPEQCYERVLDIRSKVGNDGFNGVFSFAGMPPETAERNMRLFAAEVMPRLQQLDDTKAAS</sequence>
<dbReference type="PANTHER" id="PTHR30137">
    <property type="entry name" value="LUCIFERASE-LIKE MONOOXYGENASE"/>
    <property type="match status" value="1"/>
</dbReference>
<dbReference type="PANTHER" id="PTHR30137:SF8">
    <property type="entry name" value="BLR5498 PROTEIN"/>
    <property type="match status" value="1"/>
</dbReference>
<gene>
    <name evidence="4" type="ORF">GCM10022402_10790</name>
</gene>